<feature type="region of interest" description="Disordered" evidence="1">
    <location>
        <begin position="88"/>
        <end position="109"/>
    </location>
</feature>
<dbReference type="VEuPathDB" id="FungiDB:MGYG_08324"/>
<feature type="region of interest" description="Disordered" evidence="1">
    <location>
        <begin position="139"/>
        <end position="168"/>
    </location>
</feature>
<feature type="region of interest" description="Disordered" evidence="1">
    <location>
        <begin position="47"/>
        <end position="75"/>
    </location>
</feature>
<dbReference type="Proteomes" id="UP000002669">
    <property type="component" value="Unassembled WGS sequence"/>
</dbReference>
<organism evidence="3">
    <name type="scientific">Arthroderma gypseum (strain ATCC MYA-4604 / CBS 118893)</name>
    <name type="common">Microsporum gypseum</name>
    <dbReference type="NCBI Taxonomy" id="535722"/>
    <lineage>
        <taxon>Eukaryota</taxon>
        <taxon>Fungi</taxon>
        <taxon>Dikarya</taxon>
        <taxon>Ascomycota</taxon>
        <taxon>Pezizomycotina</taxon>
        <taxon>Eurotiomycetes</taxon>
        <taxon>Eurotiomycetidae</taxon>
        <taxon>Onygenales</taxon>
        <taxon>Arthrodermataceae</taxon>
        <taxon>Nannizzia</taxon>
    </lineage>
</organism>
<feature type="compositionally biased region" description="Basic and acidic residues" evidence="1">
    <location>
        <begin position="49"/>
        <end position="59"/>
    </location>
</feature>
<dbReference type="AlphaFoldDB" id="E4V6D0"/>
<feature type="compositionally biased region" description="Polar residues" evidence="1">
    <location>
        <begin position="150"/>
        <end position="165"/>
    </location>
</feature>
<sequence length="303" mass="33298">MDRQSLLRIRRATIANLLCYGLGSSDGGGQQRLHMPVRSTSLICQQANEGRRGSNEKMAQEPQEMAAEKKRAEEKKTRALGCIKISTRGAQNKGEGEQSKMAAASDNATSSREIRLRAANGISNWARKGANEPMRLFQEPSRDATGNGGYTSTERFYPSPANTNILGPRHHNRISYRTIERDTRHQDLPRGIRASFLYSESSRSDNYIASTAIVVARSQRLALTRISISPKAYRPLPYLRCQLALPLPSTFQQPMRAARDLGSPPPKAAALTIILSYTSVLANTCNKYCNTPSTGGDEAAALE</sequence>
<evidence type="ECO:0000256" key="1">
    <source>
        <dbReference type="SAM" id="MobiDB-lite"/>
    </source>
</evidence>
<protein>
    <submittedName>
        <fullName evidence="2">Uncharacterized protein</fullName>
    </submittedName>
</protein>
<feature type="compositionally biased region" description="Basic and acidic residues" evidence="1">
    <location>
        <begin position="66"/>
        <end position="75"/>
    </location>
</feature>
<evidence type="ECO:0000313" key="3">
    <source>
        <dbReference type="Proteomes" id="UP000002669"/>
    </source>
</evidence>
<dbReference type="RefSeq" id="XP_003169420.1">
    <property type="nucleotide sequence ID" value="XM_003169372.1"/>
</dbReference>
<dbReference type="InParanoid" id="E4V6D0"/>
<accession>E4V6D0</accession>
<dbReference type="GeneID" id="10024650"/>
<name>E4V6D0_ARTGP</name>
<evidence type="ECO:0000313" key="2">
    <source>
        <dbReference type="EMBL" id="EFR05313.1"/>
    </source>
</evidence>
<keyword evidence="3" id="KW-1185">Reference proteome</keyword>
<reference evidence="3" key="1">
    <citation type="journal article" date="2012" name="MBio">
        <title>Comparative genome analysis of Trichophyton rubrum and related dermatophytes reveals candidate genes involved in infection.</title>
        <authorList>
            <person name="Martinez D.A."/>
            <person name="Oliver B.G."/>
            <person name="Graeser Y."/>
            <person name="Goldberg J.M."/>
            <person name="Li W."/>
            <person name="Martinez-Rossi N.M."/>
            <person name="Monod M."/>
            <person name="Shelest E."/>
            <person name="Barton R.C."/>
            <person name="Birch E."/>
            <person name="Brakhage A.A."/>
            <person name="Chen Z."/>
            <person name="Gurr S.J."/>
            <person name="Heiman D."/>
            <person name="Heitman J."/>
            <person name="Kosti I."/>
            <person name="Rossi A."/>
            <person name="Saif S."/>
            <person name="Samalova M."/>
            <person name="Saunders C.W."/>
            <person name="Shea T."/>
            <person name="Summerbell R.C."/>
            <person name="Xu J."/>
            <person name="Young S."/>
            <person name="Zeng Q."/>
            <person name="Birren B.W."/>
            <person name="Cuomo C.A."/>
            <person name="White T.C."/>
        </authorList>
    </citation>
    <scope>NUCLEOTIDE SEQUENCE [LARGE SCALE GENOMIC DNA]</scope>
    <source>
        <strain evidence="3">ATCC MYA-4604 / CBS 118893</strain>
    </source>
</reference>
<gene>
    <name evidence="2" type="ORF">MGYG_08324</name>
</gene>
<dbReference type="EMBL" id="DS989830">
    <property type="protein sequence ID" value="EFR05313.1"/>
    <property type="molecule type" value="Genomic_DNA"/>
</dbReference>
<dbReference type="HOGENOM" id="CLU_918182_0_0_1"/>
<proteinExistence type="predicted"/>